<dbReference type="PANTHER" id="PTHR37534">
    <property type="entry name" value="TRANSCRIPTIONAL ACTIVATOR PROTEIN UGA3"/>
    <property type="match status" value="1"/>
</dbReference>
<feature type="compositionally biased region" description="Polar residues" evidence="2">
    <location>
        <begin position="58"/>
        <end position="72"/>
    </location>
</feature>
<feature type="region of interest" description="Disordered" evidence="2">
    <location>
        <begin position="104"/>
        <end position="125"/>
    </location>
</feature>
<evidence type="ECO:0008006" key="5">
    <source>
        <dbReference type="Google" id="ProtNLM"/>
    </source>
</evidence>
<dbReference type="GO" id="GO:0003700">
    <property type="term" value="F:DNA-binding transcription factor activity"/>
    <property type="evidence" value="ECO:0007669"/>
    <property type="project" value="TreeGrafter"/>
</dbReference>
<dbReference type="GO" id="GO:0000976">
    <property type="term" value="F:transcription cis-regulatory region binding"/>
    <property type="evidence" value="ECO:0007669"/>
    <property type="project" value="TreeGrafter"/>
</dbReference>
<dbReference type="GO" id="GO:0005634">
    <property type="term" value="C:nucleus"/>
    <property type="evidence" value="ECO:0007669"/>
    <property type="project" value="TreeGrafter"/>
</dbReference>
<name>A0A8H4T548_9HYPO</name>
<comment type="caution">
    <text evidence="3">The sequence shown here is derived from an EMBL/GenBank/DDBJ whole genome shotgun (WGS) entry which is preliminary data.</text>
</comment>
<gene>
    <name evidence="3" type="ORF">FSARC_12932</name>
</gene>
<dbReference type="PANTHER" id="PTHR37534:SF2">
    <property type="entry name" value="N-ACETYLTRANSFERASE DOMAIN-CONTAINING PROTEIN"/>
    <property type="match status" value="1"/>
</dbReference>
<protein>
    <recommendedName>
        <fullName evidence="5">ARCA protein</fullName>
    </recommendedName>
</protein>
<dbReference type="EMBL" id="JABEXW010000918">
    <property type="protein sequence ID" value="KAF4951402.1"/>
    <property type="molecule type" value="Genomic_DNA"/>
</dbReference>
<dbReference type="OrthoDB" id="4525710at2759"/>
<evidence type="ECO:0000256" key="1">
    <source>
        <dbReference type="ARBA" id="ARBA00023242"/>
    </source>
</evidence>
<dbReference type="GO" id="GO:0045944">
    <property type="term" value="P:positive regulation of transcription by RNA polymerase II"/>
    <property type="evidence" value="ECO:0007669"/>
    <property type="project" value="TreeGrafter"/>
</dbReference>
<dbReference type="Proteomes" id="UP000622797">
    <property type="component" value="Unassembled WGS sequence"/>
</dbReference>
<keyword evidence="4" id="KW-1185">Reference proteome</keyword>
<evidence type="ECO:0000313" key="3">
    <source>
        <dbReference type="EMBL" id="KAF4951402.1"/>
    </source>
</evidence>
<accession>A0A8H4T548</accession>
<proteinExistence type="predicted"/>
<organism evidence="3 4">
    <name type="scientific">Fusarium sarcochroum</name>
    <dbReference type="NCBI Taxonomy" id="1208366"/>
    <lineage>
        <taxon>Eukaryota</taxon>
        <taxon>Fungi</taxon>
        <taxon>Dikarya</taxon>
        <taxon>Ascomycota</taxon>
        <taxon>Pezizomycotina</taxon>
        <taxon>Sordariomycetes</taxon>
        <taxon>Hypocreomycetidae</taxon>
        <taxon>Hypocreales</taxon>
        <taxon>Nectriaceae</taxon>
        <taxon>Fusarium</taxon>
        <taxon>Fusarium lateritium species complex</taxon>
    </lineage>
</organism>
<feature type="region of interest" description="Disordered" evidence="2">
    <location>
        <begin position="35"/>
        <end position="72"/>
    </location>
</feature>
<keyword evidence="1" id="KW-0539">Nucleus</keyword>
<reference evidence="3" key="2">
    <citation type="submission" date="2020-05" db="EMBL/GenBank/DDBJ databases">
        <authorList>
            <person name="Kim H.-S."/>
            <person name="Proctor R.H."/>
            <person name="Brown D.W."/>
        </authorList>
    </citation>
    <scope>NUCLEOTIDE SEQUENCE</scope>
    <source>
        <strain evidence="3">NRRL 20472</strain>
    </source>
</reference>
<evidence type="ECO:0000313" key="4">
    <source>
        <dbReference type="Proteomes" id="UP000622797"/>
    </source>
</evidence>
<sequence>MAIEHHRQAPKMHGSSAKYDAQFSGTQSWVNSSAKEFRLQTGPRRATQRIALRDEPNTDPSPSTITSNVSSDLRANPISSVISQPLTVSSDPLALGDSPLSGSSLFHPTASDNLAPSPQSDGQIRHSTLPTFQNQHLQNTLVLSQRGPSWGGLLHSLEPPQQRDLPLEGVQEACLLRYYIEELSHWFDLVDPQRRYQLLVPERARRYPPLLNAILAVSARRICRVGKYKTPQGMVYRGQPLPNLSPGSAVEYMLKCIPVLKEFHTTQDGETRELIVTTAVILRQFEELDDEEHEDAAVDAQADEGVNFLAILNAVLRSLTSDDLVHHRELLNASYWIALRQEVYYALRRGYSPQVVEPPTAWADISPANKLIFHTSQVTKWLFEDKSESGWQKLKEQEEYLDQYVVGRFAPILSRPPDRVLGEVFPTMCKDDSGCRVALSVVRNPAGPTDASSLTRSRRSDDVRTAYRKAEGEVRTLVLEVCGSAVQHPDTQPALVNAALAVQLYSSYFTDPWEREALKSTVRMFKDCQAWPVPKALRALV</sequence>
<reference evidence="3" key="1">
    <citation type="journal article" date="2020" name="BMC Genomics">
        <title>Correction to: Identification and distribution of gene clusters required for synthesis of sphingolipid metabolism inhibitors in diverse species of the filamentous fungus Fusarium.</title>
        <authorList>
            <person name="Kim H.S."/>
            <person name="Lohmar J.M."/>
            <person name="Busman M."/>
            <person name="Brown D.W."/>
            <person name="Naumann T.A."/>
            <person name="Divon H.H."/>
            <person name="Lysoe E."/>
            <person name="Uhlig S."/>
            <person name="Proctor R.H."/>
        </authorList>
    </citation>
    <scope>NUCLEOTIDE SEQUENCE</scope>
    <source>
        <strain evidence="3">NRRL 20472</strain>
    </source>
</reference>
<dbReference type="AlphaFoldDB" id="A0A8H4T548"/>
<evidence type="ECO:0000256" key="2">
    <source>
        <dbReference type="SAM" id="MobiDB-lite"/>
    </source>
</evidence>